<dbReference type="AlphaFoldDB" id="A0A3R7PR01"/>
<reference evidence="1 2" key="1">
    <citation type="submission" date="2018-04" db="EMBL/GenBank/DDBJ databases">
        <authorList>
            <person name="Zhang X."/>
            <person name="Yuan J."/>
            <person name="Li F."/>
            <person name="Xiang J."/>
        </authorList>
    </citation>
    <scope>NUCLEOTIDE SEQUENCE [LARGE SCALE GENOMIC DNA]</scope>
    <source>
        <tissue evidence="1">Muscle</tissue>
    </source>
</reference>
<comment type="caution">
    <text evidence="1">The sequence shown here is derived from an EMBL/GenBank/DDBJ whole genome shotgun (WGS) entry which is preliminary data.</text>
</comment>
<dbReference type="Proteomes" id="UP000283509">
    <property type="component" value="Unassembled WGS sequence"/>
</dbReference>
<dbReference type="OrthoDB" id="446759at2759"/>
<evidence type="ECO:0000313" key="1">
    <source>
        <dbReference type="EMBL" id="ROT79903.1"/>
    </source>
</evidence>
<proteinExistence type="predicted"/>
<protein>
    <submittedName>
        <fullName evidence="1">Uncharacterized protein</fullName>
    </submittedName>
</protein>
<accession>A0A3R7PR01</accession>
<keyword evidence="2" id="KW-1185">Reference proteome</keyword>
<sequence>MSLLVAVLLPMPKEANTRYPILAADQKEAKKHASKLSYKKINPLHVDFDTLNSPFAVRDVYSRASQLGYIAVHRDRGTSGAGVRVDVSVSSAGSVRLPSVWPVPRCRADVWWPALPSAVSAFHWSRVPSPRSRDRGGVQRFQRRASVCHCY</sequence>
<name>A0A3R7PR01_PENVA</name>
<reference evidence="1 2" key="2">
    <citation type="submission" date="2019-01" db="EMBL/GenBank/DDBJ databases">
        <title>The decoding of complex shrimp genome reveals the adaptation for benthos swimmer, frequently molting mechanism and breeding impact on genome.</title>
        <authorList>
            <person name="Sun Y."/>
            <person name="Gao Y."/>
            <person name="Yu Y."/>
        </authorList>
    </citation>
    <scope>NUCLEOTIDE SEQUENCE [LARGE SCALE GENOMIC DNA]</scope>
    <source>
        <tissue evidence="1">Muscle</tissue>
    </source>
</reference>
<gene>
    <name evidence="1" type="ORF">C7M84_001381</name>
</gene>
<organism evidence="1 2">
    <name type="scientific">Penaeus vannamei</name>
    <name type="common">Whiteleg shrimp</name>
    <name type="synonym">Litopenaeus vannamei</name>
    <dbReference type="NCBI Taxonomy" id="6689"/>
    <lineage>
        <taxon>Eukaryota</taxon>
        <taxon>Metazoa</taxon>
        <taxon>Ecdysozoa</taxon>
        <taxon>Arthropoda</taxon>
        <taxon>Crustacea</taxon>
        <taxon>Multicrustacea</taxon>
        <taxon>Malacostraca</taxon>
        <taxon>Eumalacostraca</taxon>
        <taxon>Eucarida</taxon>
        <taxon>Decapoda</taxon>
        <taxon>Dendrobranchiata</taxon>
        <taxon>Penaeoidea</taxon>
        <taxon>Penaeidae</taxon>
        <taxon>Penaeus</taxon>
    </lineage>
</organism>
<dbReference type="EMBL" id="QCYY01001177">
    <property type="protein sequence ID" value="ROT79903.1"/>
    <property type="molecule type" value="Genomic_DNA"/>
</dbReference>
<evidence type="ECO:0000313" key="2">
    <source>
        <dbReference type="Proteomes" id="UP000283509"/>
    </source>
</evidence>